<feature type="transmembrane region" description="Helical" evidence="6">
    <location>
        <begin position="326"/>
        <end position="348"/>
    </location>
</feature>
<reference evidence="7" key="1">
    <citation type="journal article" date="2015" name="Nature">
        <title>Complex archaea that bridge the gap between prokaryotes and eukaryotes.</title>
        <authorList>
            <person name="Spang A."/>
            <person name="Saw J.H."/>
            <person name="Jorgensen S.L."/>
            <person name="Zaremba-Niedzwiedzka K."/>
            <person name="Martijn J."/>
            <person name="Lind A.E."/>
            <person name="van Eijk R."/>
            <person name="Schleper C."/>
            <person name="Guy L."/>
            <person name="Ettema T.J."/>
        </authorList>
    </citation>
    <scope>NUCLEOTIDE SEQUENCE</scope>
</reference>
<proteinExistence type="predicted"/>
<gene>
    <name evidence="7" type="ORF">LCGC14_1938270</name>
</gene>
<organism evidence="7">
    <name type="scientific">marine sediment metagenome</name>
    <dbReference type="NCBI Taxonomy" id="412755"/>
    <lineage>
        <taxon>unclassified sequences</taxon>
        <taxon>metagenomes</taxon>
        <taxon>ecological metagenomes</taxon>
    </lineage>
</organism>
<feature type="transmembrane region" description="Helical" evidence="6">
    <location>
        <begin position="217"/>
        <end position="236"/>
    </location>
</feature>
<sequence>MPSDGSPDGSAEAALGDGLTGAQVAVPAQVSWEAGRRGRLRLAKGFLRVVYAVGALLLFILALEVLRAAAGGVADILTGVSAQGSANILGFGWLGAYGALSGSPVAAIALSLFAGGTISDSEAFAMLNGSRMGASFIVLFIGFLYYVSKRRTADGIFIGVVAMLTTFTIYAPVVPLGSLVLEQGWLDGVEVSAPGFLVSFTDLAFRPLAEEAAGNLPMLLVFAGGIGLLLASFAIFDRALPNLEQPSLRVERISRLLHRPLVMFLLGLLITTMTLSVSISLTLLIPLSLKGYVRRDGIIPYVMGANISTWVDTMFAALLLDSPRAFTIVFTQMAVGAVVSLLVLLLLYRPYSRVILSVAHRVTQRRREFVLFLGAIFLVPLVLFFV</sequence>
<evidence type="ECO:0000256" key="4">
    <source>
        <dbReference type="ARBA" id="ARBA00022989"/>
    </source>
</evidence>
<feature type="transmembrane region" description="Helical" evidence="6">
    <location>
        <begin position="369"/>
        <end position="385"/>
    </location>
</feature>
<protein>
    <submittedName>
        <fullName evidence="7">Uncharacterized protein</fullName>
    </submittedName>
</protein>
<dbReference type="InterPro" id="IPR003841">
    <property type="entry name" value="Na/Pi_transpt"/>
</dbReference>
<feature type="transmembrane region" description="Helical" evidence="6">
    <location>
        <begin position="155"/>
        <end position="173"/>
    </location>
</feature>
<comment type="caution">
    <text evidence="7">The sequence shown here is derived from an EMBL/GenBank/DDBJ whole genome shotgun (WGS) entry which is preliminary data.</text>
</comment>
<dbReference type="EMBL" id="LAZR01020933">
    <property type="protein sequence ID" value="KKL87081.1"/>
    <property type="molecule type" value="Genomic_DNA"/>
</dbReference>
<dbReference type="AlphaFoldDB" id="A0A0F9G9I9"/>
<dbReference type="PANTHER" id="PTHR10010">
    <property type="entry name" value="SOLUTE CARRIER FAMILY 34 SODIUM PHOSPHATE , MEMBER 2-RELATED"/>
    <property type="match status" value="1"/>
</dbReference>
<evidence type="ECO:0000256" key="6">
    <source>
        <dbReference type="SAM" id="Phobius"/>
    </source>
</evidence>
<feature type="transmembrane region" description="Helical" evidence="6">
    <location>
        <begin position="261"/>
        <end position="286"/>
    </location>
</feature>
<dbReference type="GO" id="GO:0044341">
    <property type="term" value="P:sodium-dependent phosphate transport"/>
    <property type="evidence" value="ECO:0007669"/>
    <property type="project" value="InterPro"/>
</dbReference>
<evidence type="ECO:0000256" key="2">
    <source>
        <dbReference type="ARBA" id="ARBA00022475"/>
    </source>
</evidence>
<keyword evidence="5 6" id="KW-0472">Membrane</keyword>
<name>A0A0F9G9I9_9ZZZZ</name>
<evidence type="ECO:0000313" key="7">
    <source>
        <dbReference type="EMBL" id="KKL87081.1"/>
    </source>
</evidence>
<keyword evidence="3 6" id="KW-0812">Transmembrane</keyword>
<dbReference type="GO" id="GO:0005886">
    <property type="term" value="C:plasma membrane"/>
    <property type="evidence" value="ECO:0007669"/>
    <property type="project" value="UniProtKB-SubCell"/>
</dbReference>
<evidence type="ECO:0000256" key="3">
    <source>
        <dbReference type="ARBA" id="ARBA00022692"/>
    </source>
</evidence>
<feature type="transmembrane region" description="Helical" evidence="6">
    <location>
        <begin position="96"/>
        <end position="118"/>
    </location>
</feature>
<comment type="subcellular location">
    <subcellularLocation>
        <location evidence="1">Cell membrane</location>
        <topology evidence="1">Multi-pass membrane protein</topology>
    </subcellularLocation>
</comment>
<keyword evidence="4 6" id="KW-1133">Transmembrane helix</keyword>
<dbReference type="PANTHER" id="PTHR10010:SF46">
    <property type="entry name" value="SODIUM-DEPENDENT PHOSPHATE TRANSPORT PROTEIN 2B"/>
    <property type="match status" value="1"/>
</dbReference>
<accession>A0A0F9G9I9</accession>
<evidence type="ECO:0000256" key="5">
    <source>
        <dbReference type="ARBA" id="ARBA00023136"/>
    </source>
</evidence>
<keyword evidence="2" id="KW-1003">Cell membrane</keyword>
<feature type="transmembrane region" description="Helical" evidence="6">
    <location>
        <begin position="45"/>
        <end position="63"/>
    </location>
</feature>
<feature type="transmembrane region" description="Helical" evidence="6">
    <location>
        <begin position="130"/>
        <end position="148"/>
    </location>
</feature>
<dbReference type="GO" id="GO:0005436">
    <property type="term" value="F:sodium:phosphate symporter activity"/>
    <property type="evidence" value="ECO:0007669"/>
    <property type="project" value="InterPro"/>
</dbReference>
<evidence type="ECO:0000256" key="1">
    <source>
        <dbReference type="ARBA" id="ARBA00004651"/>
    </source>
</evidence>